<feature type="transmembrane region" description="Helical" evidence="2">
    <location>
        <begin position="256"/>
        <end position="281"/>
    </location>
</feature>
<evidence type="ECO:0000256" key="2">
    <source>
        <dbReference type="SAM" id="Phobius"/>
    </source>
</evidence>
<feature type="compositionally biased region" description="Polar residues" evidence="1">
    <location>
        <begin position="182"/>
        <end position="209"/>
    </location>
</feature>
<organism evidence="3 4">
    <name type="scientific">Podospora australis</name>
    <dbReference type="NCBI Taxonomy" id="1536484"/>
    <lineage>
        <taxon>Eukaryota</taxon>
        <taxon>Fungi</taxon>
        <taxon>Dikarya</taxon>
        <taxon>Ascomycota</taxon>
        <taxon>Pezizomycotina</taxon>
        <taxon>Sordariomycetes</taxon>
        <taxon>Sordariomycetidae</taxon>
        <taxon>Sordariales</taxon>
        <taxon>Podosporaceae</taxon>
        <taxon>Podospora</taxon>
    </lineage>
</organism>
<dbReference type="AlphaFoldDB" id="A0AAN6WRI6"/>
<keyword evidence="4" id="KW-1185">Reference proteome</keyword>
<feature type="transmembrane region" description="Helical" evidence="2">
    <location>
        <begin position="302"/>
        <end position="320"/>
    </location>
</feature>
<protein>
    <submittedName>
        <fullName evidence="3">Uncharacterized protein</fullName>
    </submittedName>
</protein>
<feature type="compositionally biased region" description="Basic and acidic residues" evidence="1">
    <location>
        <begin position="522"/>
        <end position="532"/>
    </location>
</feature>
<dbReference type="Proteomes" id="UP001302126">
    <property type="component" value="Unassembled WGS sequence"/>
</dbReference>
<evidence type="ECO:0000313" key="4">
    <source>
        <dbReference type="Proteomes" id="UP001302126"/>
    </source>
</evidence>
<accession>A0AAN6WRI6</accession>
<feature type="region of interest" description="Disordered" evidence="1">
    <location>
        <begin position="393"/>
        <end position="427"/>
    </location>
</feature>
<keyword evidence="2" id="KW-0812">Transmembrane</keyword>
<gene>
    <name evidence="3" type="ORF">QBC35DRAFT_533371</name>
</gene>
<keyword evidence="2" id="KW-1133">Transmembrane helix</keyword>
<dbReference type="EMBL" id="MU864424">
    <property type="protein sequence ID" value="KAK4186403.1"/>
    <property type="molecule type" value="Genomic_DNA"/>
</dbReference>
<proteinExistence type="predicted"/>
<feature type="compositionally biased region" description="Pro residues" evidence="1">
    <location>
        <begin position="118"/>
        <end position="136"/>
    </location>
</feature>
<evidence type="ECO:0000256" key="1">
    <source>
        <dbReference type="SAM" id="MobiDB-lite"/>
    </source>
</evidence>
<feature type="region of interest" description="Disordered" evidence="1">
    <location>
        <begin position="505"/>
        <end position="541"/>
    </location>
</feature>
<feature type="compositionally biased region" description="Acidic residues" evidence="1">
    <location>
        <begin position="412"/>
        <end position="425"/>
    </location>
</feature>
<keyword evidence="2" id="KW-0472">Membrane</keyword>
<name>A0AAN6WRI6_9PEZI</name>
<feature type="region of interest" description="Disordered" evidence="1">
    <location>
        <begin position="171"/>
        <end position="216"/>
    </location>
</feature>
<evidence type="ECO:0000313" key="3">
    <source>
        <dbReference type="EMBL" id="KAK4186403.1"/>
    </source>
</evidence>
<reference evidence="3" key="1">
    <citation type="journal article" date="2023" name="Mol. Phylogenet. Evol.">
        <title>Genome-scale phylogeny and comparative genomics of the fungal order Sordariales.</title>
        <authorList>
            <person name="Hensen N."/>
            <person name="Bonometti L."/>
            <person name="Westerberg I."/>
            <person name="Brannstrom I.O."/>
            <person name="Guillou S."/>
            <person name="Cros-Aarteil S."/>
            <person name="Calhoun S."/>
            <person name="Haridas S."/>
            <person name="Kuo A."/>
            <person name="Mondo S."/>
            <person name="Pangilinan J."/>
            <person name="Riley R."/>
            <person name="LaButti K."/>
            <person name="Andreopoulos B."/>
            <person name="Lipzen A."/>
            <person name="Chen C."/>
            <person name="Yan M."/>
            <person name="Daum C."/>
            <person name="Ng V."/>
            <person name="Clum A."/>
            <person name="Steindorff A."/>
            <person name="Ohm R.A."/>
            <person name="Martin F."/>
            <person name="Silar P."/>
            <person name="Natvig D.O."/>
            <person name="Lalanne C."/>
            <person name="Gautier V."/>
            <person name="Ament-Velasquez S.L."/>
            <person name="Kruys A."/>
            <person name="Hutchinson M.I."/>
            <person name="Powell A.J."/>
            <person name="Barry K."/>
            <person name="Miller A.N."/>
            <person name="Grigoriev I.V."/>
            <person name="Debuchy R."/>
            <person name="Gladieux P."/>
            <person name="Hiltunen Thoren M."/>
            <person name="Johannesson H."/>
        </authorList>
    </citation>
    <scope>NUCLEOTIDE SEQUENCE</scope>
    <source>
        <strain evidence="3">PSN309</strain>
    </source>
</reference>
<feature type="compositionally biased region" description="Low complexity" evidence="1">
    <location>
        <begin position="171"/>
        <end position="181"/>
    </location>
</feature>
<sequence length="541" mass="59953">MTAAVSRFQGVFETTRPLSSLPTTSTTSIHEMLRSAPVVSIYTETDIQTTIQSYIQTELDTTADEEALTSSRSVHPTGEGRGVATAFITVTKTTQSPPSSRPSPTETGLTSVSDFPWKPKPAPGPEPEPTSRPFLPPDLHLSVSASTIHLGEPKPWESSTQPRATVIPAPITTEPSIPTPTVHTTTDGPNLSRTTSTTQSNLEFGTTEPNRNRPGHEPILYQPSVLPSVWEPLPERPRATLTLETQQPSPPGLSPALVAVIVLDVLLGVWLLAFALVFCHLRCRYTHDDPYHRHHRPRNLSLFKKTFMWMTLAAVPLALWEAFQKKRQGIHHHHQQHFTADCRDLPIFESEDSLCREKFTPTIPADLDEVVIIQTATVGTNYRGHVKKIEITRGRSVKSQKPRRDSGYGADNDLDTPDDDDDDDGFRDLQRDAVKRDIQGTGVWAAASSSSTGKGSDNNAAAADALEIAEKTRRPPTMWISRGKAQEYYPRHPLHQNPFFLGSAGQEEVEIRNLGKGQQQQQEKEEERKESMDLGVSRPCE</sequence>
<reference evidence="3" key="2">
    <citation type="submission" date="2023-05" db="EMBL/GenBank/DDBJ databases">
        <authorList>
            <consortium name="Lawrence Berkeley National Laboratory"/>
            <person name="Steindorff A."/>
            <person name="Hensen N."/>
            <person name="Bonometti L."/>
            <person name="Westerberg I."/>
            <person name="Brannstrom I.O."/>
            <person name="Guillou S."/>
            <person name="Cros-Aarteil S."/>
            <person name="Calhoun S."/>
            <person name="Haridas S."/>
            <person name="Kuo A."/>
            <person name="Mondo S."/>
            <person name="Pangilinan J."/>
            <person name="Riley R."/>
            <person name="Labutti K."/>
            <person name="Andreopoulos B."/>
            <person name="Lipzen A."/>
            <person name="Chen C."/>
            <person name="Yanf M."/>
            <person name="Daum C."/>
            <person name="Ng V."/>
            <person name="Clum A."/>
            <person name="Ohm R."/>
            <person name="Martin F."/>
            <person name="Silar P."/>
            <person name="Natvig D."/>
            <person name="Lalanne C."/>
            <person name="Gautier V."/>
            <person name="Ament-Velasquez S.L."/>
            <person name="Kruys A."/>
            <person name="Hutchinson M.I."/>
            <person name="Powell A.J."/>
            <person name="Barry K."/>
            <person name="Miller A.N."/>
            <person name="Grigoriev I.V."/>
            <person name="Debuchy R."/>
            <person name="Gladieux P."/>
            <person name="Thoren M.H."/>
            <person name="Johannesson H."/>
        </authorList>
    </citation>
    <scope>NUCLEOTIDE SEQUENCE</scope>
    <source>
        <strain evidence="3">PSN309</strain>
    </source>
</reference>
<feature type="region of interest" description="Disordered" evidence="1">
    <location>
        <begin position="91"/>
        <end position="138"/>
    </location>
</feature>
<feature type="compositionally biased region" description="Low complexity" evidence="1">
    <location>
        <begin position="91"/>
        <end position="105"/>
    </location>
</feature>
<comment type="caution">
    <text evidence="3">The sequence shown here is derived from an EMBL/GenBank/DDBJ whole genome shotgun (WGS) entry which is preliminary data.</text>
</comment>